<evidence type="ECO:0000313" key="2">
    <source>
        <dbReference type="Proteomes" id="UP000011944"/>
    </source>
</evidence>
<sequence length="60" mass="7297">MISQKYNYYLKQKKDNPKYKLSKEFNISINNIENSLEMVEHYSRPYIKREGVKQYKASSM</sequence>
<dbReference type="EMBL" id="AMXI01000329">
    <property type="protein sequence ID" value="EKN42587.1"/>
    <property type="molecule type" value="Genomic_DNA"/>
</dbReference>
<organism evidence="1 2">
    <name type="scientific">Clostridium botulinum CFSAN001627</name>
    <dbReference type="NCBI Taxonomy" id="1232189"/>
    <lineage>
        <taxon>Bacteria</taxon>
        <taxon>Bacillati</taxon>
        <taxon>Bacillota</taxon>
        <taxon>Clostridia</taxon>
        <taxon>Eubacteriales</taxon>
        <taxon>Clostridiaceae</taxon>
        <taxon>Clostridium</taxon>
    </lineage>
</organism>
<evidence type="ECO:0008006" key="3">
    <source>
        <dbReference type="Google" id="ProtNLM"/>
    </source>
</evidence>
<comment type="caution">
    <text evidence="1">The sequence shown here is derived from an EMBL/GenBank/DDBJ whole genome shotgun (WGS) entry which is preliminary data.</text>
</comment>
<reference evidence="1 2" key="1">
    <citation type="submission" date="2012-10" db="EMBL/GenBank/DDBJ databases">
        <authorList>
            <person name="Strain E.A."/>
            <person name="Brown E."/>
            <person name="Allard M.W."/>
            <person name="Gonzalez-Escalona N."/>
            <person name="Timme R."/>
        </authorList>
    </citation>
    <scope>NUCLEOTIDE SEQUENCE [LARGE SCALE GENOMIC DNA]</scope>
    <source>
        <strain evidence="1 2">CFSAN001627</strain>
    </source>
</reference>
<proteinExistence type="predicted"/>
<protein>
    <recommendedName>
        <fullName evidence="3">Transposase</fullName>
    </recommendedName>
</protein>
<dbReference type="AlphaFoldDB" id="M1ZS22"/>
<accession>M1ZS22</accession>
<name>M1ZS22_CLOBO</name>
<dbReference type="Proteomes" id="UP000011944">
    <property type="component" value="Unassembled WGS sequence"/>
</dbReference>
<reference evidence="1 2" key="2">
    <citation type="submission" date="2013-03" db="EMBL/GenBank/DDBJ databases">
        <title>Diversity in Clostridium botulinum.</title>
        <authorList>
            <person name="Timme R.E."/>
            <person name="Allard M."/>
            <person name="Luo Y."/>
            <person name="Strain E."/>
            <person name="Gonzalez-Escalona N."/>
            <person name="Brown E."/>
        </authorList>
    </citation>
    <scope>NUCLEOTIDE SEQUENCE [LARGE SCALE GENOMIC DNA]</scope>
    <source>
        <strain evidence="1 2">CFSAN001627</strain>
    </source>
</reference>
<gene>
    <name evidence="1" type="ORF">CFSAN001627_05802</name>
</gene>
<evidence type="ECO:0000313" key="1">
    <source>
        <dbReference type="EMBL" id="EKN42587.1"/>
    </source>
</evidence>
<feature type="non-terminal residue" evidence="1">
    <location>
        <position position="60"/>
    </location>
</feature>